<organism evidence="3 4">
    <name type="scientific">Candidatus Aphodousia faecigallinarum</name>
    <dbReference type="NCBI Taxonomy" id="2840677"/>
    <lineage>
        <taxon>Bacteria</taxon>
        <taxon>Pseudomonadati</taxon>
        <taxon>Pseudomonadota</taxon>
        <taxon>Betaproteobacteria</taxon>
        <taxon>Burkholderiales</taxon>
        <taxon>Sutterellaceae</taxon>
        <taxon>Sutterellaceae incertae sedis</taxon>
        <taxon>Candidatus Aphodousia</taxon>
    </lineage>
</organism>
<dbReference type="Proteomes" id="UP000824083">
    <property type="component" value="Unassembled WGS sequence"/>
</dbReference>
<sequence length="234" mass="26157">MRAKGFDALKGMKARLSEESAIREKETAARMERREKAEDDRALFAAEMKRIGVTPTERDASEKDLFEKEMKRLGVVKLNSATRRAEATKKPPRPVVEQTPVKLRAEVGLSDSYDGASADDWSDREYVAVGCGIDLTQKLSRGLWPVGAHLDLHGYRTEEARRALVDFILQAREAHIRCVRVVTGKGINSGEEGPVLKGQVRRWLRQMREVQAFVQAPAEEGGSGALRILIAKKF</sequence>
<feature type="domain" description="Smr" evidence="2">
    <location>
        <begin position="150"/>
        <end position="231"/>
    </location>
</feature>
<dbReference type="Gene3D" id="3.30.1370.110">
    <property type="match status" value="1"/>
</dbReference>
<dbReference type="Pfam" id="PF01713">
    <property type="entry name" value="Smr"/>
    <property type="match status" value="1"/>
</dbReference>
<dbReference type="InterPro" id="IPR036063">
    <property type="entry name" value="Smr_dom_sf"/>
</dbReference>
<evidence type="ECO:0000313" key="4">
    <source>
        <dbReference type="Proteomes" id="UP000824083"/>
    </source>
</evidence>
<dbReference type="EMBL" id="DVMY01000069">
    <property type="protein sequence ID" value="HIU37455.1"/>
    <property type="molecule type" value="Genomic_DNA"/>
</dbReference>
<evidence type="ECO:0000313" key="3">
    <source>
        <dbReference type="EMBL" id="HIU37455.1"/>
    </source>
</evidence>
<evidence type="ECO:0000256" key="1">
    <source>
        <dbReference type="SAM" id="MobiDB-lite"/>
    </source>
</evidence>
<comment type="caution">
    <text evidence="3">The sequence shown here is derived from an EMBL/GenBank/DDBJ whole genome shotgun (WGS) entry which is preliminary data.</text>
</comment>
<protein>
    <submittedName>
        <fullName evidence="3">Smr/MutS family protein</fullName>
    </submittedName>
</protein>
<evidence type="ECO:0000259" key="2">
    <source>
        <dbReference type="PROSITE" id="PS50828"/>
    </source>
</evidence>
<dbReference type="PANTHER" id="PTHR35562">
    <property type="entry name" value="DNA ENDONUCLEASE SMRA-RELATED"/>
    <property type="match status" value="1"/>
</dbReference>
<reference evidence="3" key="1">
    <citation type="submission" date="2020-10" db="EMBL/GenBank/DDBJ databases">
        <authorList>
            <person name="Gilroy R."/>
        </authorList>
    </citation>
    <scope>NUCLEOTIDE SEQUENCE</scope>
    <source>
        <strain evidence="3">7463</strain>
    </source>
</reference>
<dbReference type="SUPFAM" id="SSF160443">
    <property type="entry name" value="SMR domain-like"/>
    <property type="match status" value="1"/>
</dbReference>
<reference evidence="3" key="2">
    <citation type="journal article" date="2021" name="PeerJ">
        <title>Extensive microbial diversity within the chicken gut microbiome revealed by metagenomics and culture.</title>
        <authorList>
            <person name="Gilroy R."/>
            <person name="Ravi A."/>
            <person name="Getino M."/>
            <person name="Pursley I."/>
            <person name="Horton D.L."/>
            <person name="Alikhan N.F."/>
            <person name="Baker D."/>
            <person name="Gharbi K."/>
            <person name="Hall N."/>
            <person name="Watson M."/>
            <person name="Adriaenssens E.M."/>
            <person name="Foster-Nyarko E."/>
            <person name="Jarju S."/>
            <person name="Secka A."/>
            <person name="Antonio M."/>
            <person name="Oren A."/>
            <person name="Chaudhuri R.R."/>
            <person name="La Ragione R."/>
            <person name="Hildebrand F."/>
            <person name="Pallen M.J."/>
        </authorList>
    </citation>
    <scope>NUCLEOTIDE SEQUENCE</scope>
    <source>
        <strain evidence="3">7463</strain>
    </source>
</reference>
<proteinExistence type="predicted"/>
<gene>
    <name evidence="3" type="ORF">IAC56_04200</name>
</gene>
<dbReference type="AlphaFoldDB" id="A0A9D1IIC2"/>
<dbReference type="PANTHER" id="PTHR35562:SF2">
    <property type="entry name" value="DNA ENDONUCLEASE SMRA-RELATED"/>
    <property type="match status" value="1"/>
</dbReference>
<dbReference type="InterPro" id="IPR002625">
    <property type="entry name" value="Smr_dom"/>
</dbReference>
<name>A0A9D1IIC2_9BURK</name>
<accession>A0A9D1IIC2</accession>
<dbReference type="SMART" id="SM00463">
    <property type="entry name" value="SMR"/>
    <property type="match status" value="1"/>
</dbReference>
<dbReference type="PROSITE" id="PS50828">
    <property type="entry name" value="SMR"/>
    <property type="match status" value="1"/>
</dbReference>
<feature type="region of interest" description="Disordered" evidence="1">
    <location>
        <begin position="17"/>
        <end position="39"/>
    </location>
</feature>